<dbReference type="PANTHER" id="PTHR10209">
    <property type="entry name" value="OXIDOREDUCTASE, 2OG-FE II OXYGENASE FAMILY PROTEIN"/>
    <property type="match status" value="1"/>
</dbReference>
<dbReference type="InterPro" id="IPR026992">
    <property type="entry name" value="DIOX_N"/>
</dbReference>
<dbReference type="Gene3D" id="2.60.120.330">
    <property type="entry name" value="B-lactam Antibiotic, Isopenicillin N Synthase, Chain"/>
    <property type="match status" value="1"/>
</dbReference>
<dbReference type="InterPro" id="IPR005123">
    <property type="entry name" value="Oxoglu/Fe-dep_dioxygenase_dom"/>
</dbReference>
<comment type="similarity">
    <text evidence="1 5">Belongs to the iron/ascorbate-dependent oxidoreductase family.</text>
</comment>
<comment type="caution">
    <text evidence="8">The sequence shown here is derived from an EMBL/GenBank/DDBJ whole genome shotgun (WGS) entry which is preliminary data.</text>
</comment>
<dbReference type="InterPro" id="IPR027443">
    <property type="entry name" value="IPNS-like_sf"/>
</dbReference>
<dbReference type="Proteomes" id="UP001420932">
    <property type="component" value="Unassembled WGS sequence"/>
</dbReference>
<keyword evidence="6" id="KW-0175">Coiled coil</keyword>
<gene>
    <name evidence="8" type="ORF">Syun_011601</name>
</gene>
<dbReference type="SUPFAM" id="SSF51197">
    <property type="entry name" value="Clavaminate synthase-like"/>
    <property type="match status" value="1"/>
</dbReference>
<dbReference type="Pfam" id="PF03171">
    <property type="entry name" value="2OG-FeII_Oxy"/>
    <property type="match status" value="1"/>
</dbReference>
<keyword evidence="9" id="KW-1185">Reference proteome</keyword>
<dbReference type="InterPro" id="IPR044861">
    <property type="entry name" value="IPNS-like_FE2OG_OXY"/>
</dbReference>
<organism evidence="8 9">
    <name type="scientific">Stephania yunnanensis</name>
    <dbReference type="NCBI Taxonomy" id="152371"/>
    <lineage>
        <taxon>Eukaryota</taxon>
        <taxon>Viridiplantae</taxon>
        <taxon>Streptophyta</taxon>
        <taxon>Embryophyta</taxon>
        <taxon>Tracheophyta</taxon>
        <taxon>Spermatophyta</taxon>
        <taxon>Magnoliopsida</taxon>
        <taxon>Ranunculales</taxon>
        <taxon>Menispermaceae</taxon>
        <taxon>Menispermoideae</taxon>
        <taxon>Cissampelideae</taxon>
        <taxon>Stephania</taxon>
    </lineage>
</organism>
<evidence type="ECO:0000256" key="4">
    <source>
        <dbReference type="ARBA" id="ARBA00023004"/>
    </source>
</evidence>
<feature type="domain" description="Fe2OG dioxygenase" evidence="7">
    <location>
        <begin position="229"/>
        <end position="328"/>
    </location>
</feature>
<name>A0AAP0JY35_9MAGN</name>
<dbReference type="PROSITE" id="PS51471">
    <property type="entry name" value="FE2OG_OXY"/>
    <property type="match status" value="1"/>
</dbReference>
<keyword evidence="4 5" id="KW-0408">Iron</keyword>
<feature type="coiled-coil region" evidence="6">
    <location>
        <begin position="81"/>
        <end position="141"/>
    </location>
</feature>
<reference evidence="8 9" key="1">
    <citation type="submission" date="2024-01" db="EMBL/GenBank/DDBJ databases">
        <title>Genome assemblies of Stephania.</title>
        <authorList>
            <person name="Yang L."/>
        </authorList>
    </citation>
    <scope>NUCLEOTIDE SEQUENCE [LARGE SCALE GENOMIC DNA]</scope>
    <source>
        <strain evidence="8">YNDBR</strain>
        <tissue evidence="8">Leaf</tissue>
    </source>
</reference>
<dbReference type="GO" id="GO:0051213">
    <property type="term" value="F:dioxygenase activity"/>
    <property type="evidence" value="ECO:0007669"/>
    <property type="project" value="UniProtKB-ARBA"/>
</dbReference>
<evidence type="ECO:0000313" key="9">
    <source>
        <dbReference type="Proteomes" id="UP001420932"/>
    </source>
</evidence>
<dbReference type="Pfam" id="PF14226">
    <property type="entry name" value="DIOX_N"/>
    <property type="match status" value="1"/>
</dbReference>
<evidence type="ECO:0000256" key="2">
    <source>
        <dbReference type="ARBA" id="ARBA00022723"/>
    </source>
</evidence>
<dbReference type="AlphaFoldDB" id="A0AAP0JY35"/>
<protein>
    <recommendedName>
        <fullName evidence="7">Fe2OG dioxygenase domain-containing protein</fullName>
    </recommendedName>
</protein>
<evidence type="ECO:0000256" key="5">
    <source>
        <dbReference type="RuleBase" id="RU003682"/>
    </source>
</evidence>
<evidence type="ECO:0000256" key="3">
    <source>
        <dbReference type="ARBA" id="ARBA00023002"/>
    </source>
</evidence>
<dbReference type="EMBL" id="JBBNAF010000005">
    <property type="protein sequence ID" value="KAK9142201.1"/>
    <property type="molecule type" value="Genomic_DNA"/>
</dbReference>
<evidence type="ECO:0000259" key="7">
    <source>
        <dbReference type="PROSITE" id="PS51471"/>
    </source>
</evidence>
<keyword evidence="3 5" id="KW-0560">Oxidoreductase</keyword>
<evidence type="ECO:0000256" key="6">
    <source>
        <dbReference type="SAM" id="Coils"/>
    </source>
</evidence>
<evidence type="ECO:0000256" key="1">
    <source>
        <dbReference type="ARBA" id="ARBA00008056"/>
    </source>
</evidence>
<evidence type="ECO:0000313" key="8">
    <source>
        <dbReference type="EMBL" id="KAK9142201.1"/>
    </source>
</evidence>
<proteinExistence type="inferred from homology"/>
<dbReference type="GO" id="GO:0046872">
    <property type="term" value="F:metal ion binding"/>
    <property type="evidence" value="ECO:0007669"/>
    <property type="project" value="UniProtKB-KW"/>
</dbReference>
<keyword evidence="2 5" id="KW-0479">Metal-binding</keyword>
<dbReference type="FunFam" id="2.60.120.330:FF:000005">
    <property type="entry name" value="1-aminocyclopropane-1-carboxylate oxidase homolog 1"/>
    <property type="match status" value="1"/>
</dbReference>
<accession>A0AAP0JY35</accession>
<sequence length="378" mass="42908">MVSDSTNGAGDHYDRMADLKAFDETKEGVKGLVDAGITKVPRIFIHSLDPLDQKAAQQIKEPHQLHDDELKAKLEVPIIDLKGMEEEDEEWRREIVKAIGEASESWGFFQLVNHGVPESVLEELSQELRKFNEEPKEVKMKHYTRDPMAKVRYTSNFDLFQSPAANWRDTLYCNMGPHPPKDEEIPEACRESVLKYSDEVKRLGSVLFELISESLGLNKNYLQETDCAKSHVFLGHYYPACPEPELTMGTTKHSDADFLTILLQDQIGGLQVIYNDQWVDVPPIPNALVVNVGDLLQLMSNDRFKSVEHRVLANRRGPRISLACFFTAFPLTKPFGPIKEILSEENPAIYREVTVKEIISYYASKGLDGNSPLSRFLL</sequence>
<dbReference type="PANTHER" id="PTHR10209:SF884">
    <property type="entry name" value="1-AMINOCYCLOPROPANE-1-CARBOXYLATE OXIDASE HOMOLOG 1-LIKE"/>
    <property type="match status" value="1"/>
</dbReference>